<dbReference type="PANTHER" id="PTHR46910:SF9">
    <property type="entry name" value="MISCELLANEOUS ZN(II)2CYS6 TRANSCRIPTION FACTOR (EUROFUNG)"/>
    <property type="match status" value="1"/>
</dbReference>
<accession>A0ABR3XG67</accession>
<feature type="compositionally biased region" description="Low complexity" evidence="2">
    <location>
        <begin position="660"/>
        <end position="669"/>
    </location>
</feature>
<feature type="region of interest" description="Disordered" evidence="2">
    <location>
        <begin position="627"/>
        <end position="694"/>
    </location>
</feature>
<feature type="region of interest" description="Disordered" evidence="2">
    <location>
        <begin position="55"/>
        <end position="89"/>
    </location>
</feature>
<proteinExistence type="predicted"/>
<dbReference type="Proteomes" id="UP001586593">
    <property type="component" value="Unassembled WGS sequence"/>
</dbReference>
<feature type="compositionally biased region" description="Low complexity" evidence="2">
    <location>
        <begin position="627"/>
        <end position="646"/>
    </location>
</feature>
<dbReference type="CDD" id="cd12148">
    <property type="entry name" value="fungal_TF_MHR"/>
    <property type="match status" value="1"/>
</dbReference>
<keyword evidence="1" id="KW-0539">Nucleus</keyword>
<feature type="region of interest" description="Disordered" evidence="2">
    <location>
        <begin position="350"/>
        <end position="370"/>
    </location>
</feature>
<dbReference type="InterPro" id="IPR050987">
    <property type="entry name" value="AtrR-like"/>
</dbReference>
<feature type="region of interest" description="Disordered" evidence="2">
    <location>
        <begin position="384"/>
        <end position="404"/>
    </location>
</feature>
<gene>
    <name evidence="4" type="ORF">VTK73DRAFT_228</name>
</gene>
<evidence type="ECO:0000256" key="1">
    <source>
        <dbReference type="ARBA" id="ARBA00023242"/>
    </source>
</evidence>
<dbReference type="SMART" id="SM00906">
    <property type="entry name" value="Fungal_trans"/>
    <property type="match status" value="2"/>
</dbReference>
<sequence length="771" mass="83975">MPGTSRGRESGRAPIPPIEIGSFIAQRPDKSDFIGSASGVFFVNTVFRAFAAHSASSSSSNNVPDQHSGDGGPATAPEPDPGSAHSYMGGREDALDHVANQAVLDLFAVTSHHDAGQSSPPGTSYGIVVPGLGSPPAPAAARKLLMLYFRNWHAFFPFLHGPTFFDQVNHFYETRSDPNEDVAAEPGNLWSRLCRAVTLQCVFNIADSAQGCGGTNSSRAPFLEPSSRIQSTTALTSLLGAISSNPGIPALQALLAMELYLMTTMSLRAASTVHGALAQVIYHSGLHRCPFRYVQLPRDQYGIRQRIFWCAFVLDRHLSQALGHPATFRDDEVDVCVPGLVELHEPVKPSQPAVVPLSSSSIPGDEVSAHLPSGHSSRVLLQNGKRHTDPQTNPPNHPPGLDDVDEMQALDSISSPAHHHKTSPEEAGEYVLSYLATYCLLVGASLDLFHKSIHRRSITWDKVLELTCRIHSWWNGLPPALQDDEGDSNKPPSPYSGFFALSYYYLILFVNRPFLSLPTHRTDFRSSLQAALGASRSIIQVVRLRQQDPILEAWPNTLSATWMAGLVVAFASILGLYPREKATRDLEHVLELLNNMGARWTSARHCHAALRLLLAKLMSTRTAAELSASSVPASPPSDVAAGAAGVRSSNPPRRHGSITNNYNSSNNNSNKRRRYDVEAGPSTRMSQPAQTQSQSYNVAVEAEYPSITPLWQPVLEYMGPDFGYDAAYMAGRYEAQHFPFQNADAPESVGLLFNDVGWDAYVQNIGDRLSF</sequence>
<name>A0ABR3XG67_9PEZI</name>
<dbReference type="InterPro" id="IPR007219">
    <property type="entry name" value="XnlR_reg_dom"/>
</dbReference>
<dbReference type="Pfam" id="PF04082">
    <property type="entry name" value="Fungal_trans"/>
    <property type="match status" value="1"/>
</dbReference>
<evidence type="ECO:0000313" key="5">
    <source>
        <dbReference type="Proteomes" id="UP001586593"/>
    </source>
</evidence>
<feature type="compositionally biased region" description="Polar residues" evidence="2">
    <location>
        <begin position="683"/>
        <end position="694"/>
    </location>
</feature>
<reference evidence="4 5" key="1">
    <citation type="journal article" date="2024" name="Commun. Biol.">
        <title>Comparative genomic analysis of thermophilic fungi reveals convergent evolutionary adaptations and gene losses.</title>
        <authorList>
            <person name="Steindorff A.S."/>
            <person name="Aguilar-Pontes M.V."/>
            <person name="Robinson A.J."/>
            <person name="Andreopoulos B."/>
            <person name="LaButti K."/>
            <person name="Kuo A."/>
            <person name="Mondo S."/>
            <person name="Riley R."/>
            <person name="Otillar R."/>
            <person name="Haridas S."/>
            <person name="Lipzen A."/>
            <person name="Grimwood J."/>
            <person name="Schmutz J."/>
            <person name="Clum A."/>
            <person name="Reid I.D."/>
            <person name="Moisan M.C."/>
            <person name="Butler G."/>
            <person name="Nguyen T.T.M."/>
            <person name="Dewar K."/>
            <person name="Conant G."/>
            <person name="Drula E."/>
            <person name="Henrissat B."/>
            <person name="Hansel C."/>
            <person name="Singer S."/>
            <person name="Hutchinson M.I."/>
            <person name="de Vries R.P."/>
            <person name="Natvig D.O."/>
            <person name="Powell A.J."/>
            <person name="Tsang A."/>
            <person name="Grigoriev I.V."/>
        </authorList>
    </citation>
    <scope>NUCLEOTIDE SEQUENCE [LARGE SCALE GENOMIC DNA]</scope>
    <source>
        <strain evidence="4 5">ATCC 24622</strain>
    </source>
</reference>
<feature type="domain" description="Xylanolytic transcriptional activator regulatory" evidence="3">
    <location>
        <begin position="428"/>
        <end position="498"/>
    </location>
</feature>
<dbReference type="PANTHER" id="PTHR46910">
    <property type="entry name" value="TRANSCRIPTION FACTOR PDR1"/>
    <property type="match status" value="1"/>
</dbReference>
<dbReference type="EMBL" id="JAZHXJ010000102">
    <property type="protein sequence ID" value="KAL1874751.1"/>
    <property type="molecule type" value="Genomic_DNA"/>
</dbReference>
<evidence type="ECO:0000256" key="2">
    <source>
        <dbReference type="SAM" id="MobiDB-lite"/>
    </source>
</evidence>
<keyword evidence="5" id="KW-1185">Reference proteome</keyword>
<feature type="domain" description="Xylanolytic transcriptional activator regulatory" evidence="3">
    <location>
        <begin position="270"/>
        <end position="344"/>
    </location>
</feature>
<protein>
    <recommendedName>
        <fullName evidence="3">Xylanolytic transcriptional activator regulatory domain-containing protein</fullName>
    </recommendedName>
</protein>
<evidence type="ECO:0000259" key="3">
    <source>
        <dbReference type="SMART" id="SM00906"/>
    </source>
</evidence>
<comment type="caution">
    <text evidence="4">The sequence shown here is derived from an EMBL/GenBank/DDBJ whole genome shotgun (WGS) entry which is preliminary data.</text>
</comment>
<organism evidence="4 5">
    <name type="scientific">Phialemonium thermophilum</name>
    <dbReference type="NCBI Taxonomy" id="223376"/>
    <lineage>
        <taxon>Eukaryota</taxon>
        <taxon>Fungi</taxon>
        <taxon>Dikarya</taxon>
        <taxon>Ascomycota</taxon>
        <taxon>Pezizomycotina</taxon>
        <taxon>Sordariomycetes</taxon>
        <taxon>Sordariomycetidae</taxon>
        <taxon>Cephalothecales</taxon>
        <taxon>Cephalothecaceae</taxon>
        <taxon>Phialemonium</taxon>
    </lineage>
</organism>
<evidence type="ECO:0000313" key="4">
    <source>
        <dbReference type="EMBL" id="KAL1874751.1"/>
    </source>
</evidence>